<protein>
    <submittedName>
        <fullName evidence="1">Uncharacterized protein</fullName>
    </submittedName>
</protein>
<comment type="caution">
    <text evidence="1">The sequence shown here is derived from an EMBL/GenBank/DDBJ whole genome shotgun (WGS) entry which is preliminary data.</text>
</comment>
<keyword evidence="2" id="KW-1185">Reference proteome</keyword>
<reference evidence="1" key="2">
    <citation type="submission" date="2022-01" db="EMBL/GenBank/DDBJ databases">
        <authorList>
            <person name="Yamashiro T."/>
            <person name="Shiraishi A."/>
            <person name="Satake H."/>
            <person name="Nakayama K."/>
        </authorList>
    </citation>
    <scope>NUCLEOTIDE SEQUENCE</scope>
</reference>
<accession>A0ABQ5B3A6</accession>
<dbReference type="EMBL" id="BQNB010012857">
    <property type="protein sequence ID" value="GJT08779.1"/>
    <property type="molecule type" value="Genomic_DNA"/>
</dbReference>
<gene>
    <name evidence="1" type="ORF">Tco_0843241</name>
</gene>
<proteinExistence type="predicted"/>
<dbReference type="Proteomes" id="UP001151760">
    <property type="component" value="Unassembled WGS sequence"/>
</dbReference>
<sequence>MLSLYIRWKEERVRLLVGSPGASTTPIYSPGSSSTPIYSPGASRNAECSNCKHLLDKITVLEAMLEMYKNPEQHTLNSAALLHDVYNDLGKLDSGVELAVRVEVDRMRGAEATGEHTTADIKRMVRGGIVSDGPTYSWRGTREWRGPRAVITLIDEDGDDTGGEDGGDDTRLSLGKILPPWHNSLTKNKWGPLFAGDVAAGSFAIDALPHQLFPSENFFPSEFRWGYVSPADMSLAIR</sequence>
<evidence type="ECO:0000313" key="1">
    <source>
        <dbReference type="EMBL" id="GJT08779.1"/>
    </source>
</evidence>
<organism evidence="1 2">
    <name type="scientific">Tanacetum coccineum</name>
    <dbReference type="NCBI Taxonomy" id="301880"/>
    <lineage>
        <taxon>Eukaryota</taxon>
        <taxon>Viridiplantae</taxon>
        <taxon>Streptophyta</taxon>
        <taxon>Embryophyta</taxon>
        <taxon>Tracheophyta</taxon>
        <taxon>Spermatophyta</taxon>
        <taxon>Magnoliopsida</taxon>
        <taxon>eudicotyledons</taxon>
        <taxon>Gunneridae</taxon>
        <taxon>Pentapetalae</taxon>
        <taxon>asterids</taxon>
        <taxon>campanulids</taxon>
        <taxon>Asterales</taxon>
        <taxon>Asteraceae</taxon>
        <taxon>Asteroideae</taxon>
        <taxon>Anthemideae</taxon>
        <taxon>Anthemidinae</taxon>
        <taxon>Tanacetum</taxon>
    </lineage>
</organism>
<reference evidence="1" key="1">
    <citation type="journal article" date="2022" name="Int. J. Mol. Sci.">
        <title>Draft Genome of Tanacetum Coccineum: Genomic Comparison of Closely Related Tanacetum-Family Plants.</title>
        <authorList>
            <person name="Yamashiro T."/>
            <person name="Shiraishi A."/>
            <person name="Nakayama K."/>
            <person name="Satake H."/>
        </authorList>
    </citation>
    <scope>NUCLEOTIDE SEQUENCE</scope>
</reference>
<name>A0ABQ5B3A6_9ASTR</name>
<evidence type="ECO:0000313" key="2">
    <source>
        <dbReference type="Proteomes" id="UP001151760"/>
    </source>
</evidence>